<evidence type="ECO:0000313" key="2">
    <source>
        <dbReference type="EMBL" id="NYI11803.1"/>
    </source>
</evidence>
<dbReference type="Proteomes" id="UP000537326">
    <property type="component" value="Unassembled WGS sequence"/>
</dbReference>
<accession>A0A7Y9YGL3</accession>
<organism evidence="2 3">
    <name type="scientific">Nocardioides marinus</name>
    <dbReference type="NCBI Taxonomy" id="374514"/>
    <lineage>
        <taxon>Bacteria</taxon>
        <taxon>Bacillati</taxon>
        <taxon>Actinomycetota</taxon>
        <taxon>Actinomycetes</taxon>
        <taxon>Propionibacteriales</taxon>
        <taxon>Nocardioidaceae</taxon>
        <taxon>Nocardioides</taxon>
    </lineage>
</organism>
<sequence length="316" mass="33483">MTITQAVRPFVLCETEVVHVERLSPSFVRVHLAGPDLADFGTDGPGYDQRIKLVLPHDGGPLPVLGGGEDWYAEWLALPEAERGHMRTYTVRDVLGSGTDTRVVVDLVTHGTDGHGEAGPGSRWAASATIGSRVVLLGPRRGVAYGGIEFAAPGGAELLLVGDETAVPAIAAVLSQLPVDACGAAYLEVPVAADVQSVVHPAGVRVEWLPRDGRAVGARLHEAVLEHLGAGAATVEVPETEVEPGLWETPTYSSSGEDVGEHREAVGHDLADLYAWIAGESRMVTGLRRALVRDLGLDRRQVAFMGYWREGVSMGA</sequence>
<gene>
    <name evidence="2" type="ORF">BKA05_003318</name>
</gene>
<dbReference type="InterPro" id="IPR039261">
    <property type="entry name" value="FNR_nucleotide-bd"/>
</dbReference>
<feature type="domain" description="FAD-binding FR-type" evidence="1">
    <location>
        <begin position="10"/>
        <end position="146"/>
    </location>
</feature>
<evidence type="ECO:0000313" key="3">
    <source>
        <dbReference type="Proteomes" id="UP000537326"/>
    </source>
</evidence>
<evidence type="ECO:0000259" key="1">
    <source>
        <dbReference type="PROSITE" id="PS51384"/>
    </source>
</evidence>
<dbReference type="Gene3D" id="3.40.50.80">
    <property type="entry name" value="Nucleotide-binding domain of ferredoxin-NADP reductase (FNR) module"/>
    <property type="match status" value="1"/>
</dbReference>
<dbReference type="AlphaFoldDB" id="A0A7Y9YGL3"/>
<dbReference type="RefSeq" id="WP_179532439.1">
    <property type="nucleotide sequence ID" value="NZ_BAAAPP010000014.1"/>
</dbReference>
<dbReference type="Pfam" id="PF04954">
    <property type="entry name" value="SIP"/>
    <property type="match status" value="1"/>
</dbReference>
<dbReference type="InterPro" id="IPR017927">
    <property type="entry name" value="FAD-bd_FR_type"/>
</dbReference>
<dbReference type="GO" id="GO:0016491">
    <property type="term" value="F:oxidoreductase activity"/>
    <property type="evidence" value="ECO:0007669"/>
    <property type="project" value="InterPro"/>
</dbReference>
<dbReference type="Gene3D" id="2.40.30.10">
    <property type="entry name" value="Translation factors"/>
    <property type="match status" value="1"/>
</dbReference>
<name>A0A7Y9YGL3_9ACTN</name>
<dbReference type="EMBL" id="JACBZI010000001">
    <property type="protein sequence ID" value="NYI11803.1"/>
    <property type="molecule type" value="Genomic_DNA"/>
</dbReference>
<dbReference type="SUPFAM" id="SSF63380">
    <property type="entry name" value="Riboflavin synthase domain-like"/>
    <property type="match status" value="1"/>
</dbReference>
<dbReference type="InterPro" id="IPR039374">
    <property type="entry name" value="SIP_fam"/>
</dbReference>
<dbReference type="Pfam" id="PF08021">
    <property type="entry name" value="FAD_binding_9"/>
    <property type="match status" value="1"/>
</dbReference>
<proteinExistence type="predicted"/>
<dbReference type="InterPro" id="IPR013113">
    <property type="entry name" value="SIP_FAD-bd"/>
</dbReference>
<dbReference type="InterPro" id="IPR007037">
    <property type="entry name" value="SIP_rossman_dom"/>
</dbReference>
<reference evidence="2 3" key="1">
    <citation type="submission" date="2020-07" db="EMBL/GenBank/DDBJ databases">
        <title>Sequencing the genomes of 1000 actinobacteria strains.</title>
        <authorList>
            <person name="Klenk H.-P."/>
        </authorList>
    </citation>
    <scope>NUCLEOTIDE SEQUENCE [LARGE SCALE GENOMIC DNA]</scope>
    <source>
        <strain evidence="2 3">DSM 18248</strain>
    </source>
</reference>
<protein>
    <submittedName>
        <fullName evidence="2">NADPH-dependent ferric siderophore reductase</fullName>
    </submittedName>
</protein>
<dbReference type="InterPro" id="IPR017938">
    <property type="entry name" value="Riboflavin_synthase-like_b-brl"/>
</dbReference>
<dbReference type="CDD" id="cd06193">
    <property type="entry name" value="siderophore_interacting"/>
    <property type="match status" value="1"/>
</dbReference>
<dbReference type="PROSITE" id="PS51384">
    <property type="entry name" value="FAD_FR"/>
    <property type="match status" value="1"/>
</dbReference>
<dbReference type="PANTHER" id="PTHR30157">
    <property type="entry name" value="FERRIC REDUCTASE, NADPH-DEPENDENT"/>
    <property type="match status" value="1"/>
</dbReference>
<dbReference type="PANTHER" id="PTHR30157:SF0">
    <property type="entry name" value="NADPH-DEPENDENT FERRIC-CHELATE REDUCTASE"/>
    <property type="match status" value="1"/>
</dbReference>
<comment type="caution">
    <text evidence="2">The sequence shown here is derived from an EMBL/GenBank/DDBJ whole genome shotgun (WGS) entry which is preliminary data.</text>
</comment>
<keyword evidence="3" id="KW-1185">Reference proteome</keyword>